<dbReference type="NCBIfam" id="TIGR03519">
    <property type="entry name" value="T9SS_PorP_fam"/>
    <property type="match status" value="1"/>
</dbReference>
<dbReference type="KEGG" id="fte:Fluta_3937"/>
<dbReference type="HOGENOM" id="CLU_753875_0_0_10"/>
<sequence length="367" mass="41396" precursor="true">MKKLVLLALIYSGYSSAQIQTQDFYSFRMDNMFQVNPAYANYSKGVLINLGGIAQTQGVDFNNKNAYLGISSKISKNQGLGGSVITDMRGAFQTTKATISYAYTAPFNESSNLTFGLSSGIMNYGMNSSRIEGYEYIDQTDPTLNRNYYNRTQFVAGIGLLFRWKELDVSFSLPHLITTNNPANAYINTVAEYRFKTGQQFKVAPSLVYQHLPVLGNLFTGYVKGSFKDVAWLKVGYQSNNSLHTMVGFNLDNFGIGYGFRFNNSTFNNLAFGLHELSISFKIGNKKEKGLYNPTLVEIDHRLTKLQTRKITPENRPEIIEEVRRIKQLMENTSVNTSTPQAAEEATEYLRKIETKLIELQAKLNEK</sequence>
<accession>F2IHU2</accession>
<reference evidence="2 3" key="1">
    <citation type="journal article" date="2011" name="Stand. Genomic Sci.">
        <title>Complete genome sequence of the gliding freshwater bacterium Fluviicola taffensis type strain (RW262).</title>
        <authorList>
            <person name="Woyke T."/>
            <person name="Chertkov O."/>
            <person name="Lapidus A."/>
            <person name="Nolan M."/>
            <person name="Lucas S."/>
            <person name="Del Rio T.G."/>
            <person name="Tice H."/>
            <person name="Cheng J.F."/>
            <person name="Tapia R."/>
            <person name="Han C."/>
            <person name="Goodwin L."/>
            <person name="Pitluck S."/>
            <person name="Liolios K."/>
            <person name="Pagani I."/>
            <person name="Ivanova N."/>
            <person name="Huntemann M."/>
            <person name="Mavromatis K."/>
            <person name="Mikhailova N."/>
            <person name="Pati A."/>
            <person name="Chen A."/>
            <person name="Palaniappan K."/>
            <person name="Land M."/>
            <person name="Hauser L."/>
            <person name="Brambilla E.M."/>
            <person name="Rohde M."/>
            <person name="Mwirichia R."/>
            <person name="Sikorski J."/>
            <person name="Tindall B.J."/>
            <person name="Goker M."/>
            <person name="Bristow J."/>
            <person name="Eisen J.A."/>
            <person name="Markowitz V."/>
            <person name="Hugenholtz P."/>
            <person name="Klenk H.P."/>
            <person name="Kyrpides N.C."/>
        </authorList>
    </citation>
    <scope>NUCLEOTIDE SEQUENCE [LARGE SCALE GENOMIC DNA]</scope>
    <source>
        <strain evidence="3">DSM 16823 / RW262 / RW262</strain>
    </source>
</reference>
<dbReference type="Proteomes" id="UP000007463">
    <property type="component" value="Chromosome"/>
</dbReference>
<dbReference type="OrthoDB" id="648347at2"/>
<dbReference type="Pfam" id="PF11751">
    <property type="entry name" value="PorP_SprF"/>
    <property type="match status" value="1"/>
</dbReference>
<gene>
    <name evidence="2" type="ordered locus">Fluta_3937</name>
</gene>
<reference evidence="3" key="2">
    <citation type="submission" date="2011-02" db="EMBL/GenBank/DDBJ databases">
        <title>The complete genome of Fluviicola taffensis DSM 16823.</title>
        <authorList>
            <consortium name="US DOE Joint Genome Institute (JGI-PGF)"/>
            <person name="Lucas S."/>
            <person name="Copeland A."/>
            <person name="Lapidus A."/>
            <person name="Bruce D."/>
            <person name="Goodwin L."/>
            <person name="Pitluck S."/>
            <person name="Kyrpides N."/>
            <person name="Mavromatis K."/>
            <person name="Ivanova N."/>
            <person name="Mikhailova N."/>
            <person name="Pagani I."/>
            <person name="Chertkov O."/>
            <person name="Detter J.C."/>
            <person name="Han C."/>
            <person name="Tapia R."/>
            <person name="Land M."/>
            <person name="Hauser L."/>
            <person name="Markowitz V."/>
            <person name="Cheng J.-F."/>
            <person name="Hugenholtz P."/>
            <person name="Woyke T."/>
            <person name="Wu D."/>
            <person name="Tindall B."/>
            <person name="Pomrenke H.G."/>
            <person name="Brambilla E."/>
            <person name="Klenk H.-P."/>
            <person name="Eisen J.A."/>
        </authorList>
    </citation>
    <scope>NUCLEOTIDE SEQUENCE [LARGE SCALE GENOMIC DNA]</scope>
    <source>
        <strain evidence="3">DSM 16823 / RW262 / RW262</strain>
    </source>
</reference>
<protein>
    <submittedName>
        <fullName evidence="2">Putative membrane protein</fullName>
    </submittedName>
</protein>
<dbReference type="RefSeq" id="WP_013688659.1">
    <property type="nucleotide sequence ID" value="NC_015321.1"/>
</dbReference>
<evidence type="ECO:0000313" key="2">
    <source>
        <dbReference type="EMBL" id="AEA45901.1"/>
    </source>
</evidence>
<keyword evidence="3" id="KW-1185">Reference proteome</keyword>
<dbReference type="eggNOG" id="COG2885">
    <property type="taxonomic scope" value="Bacteria"/>
</dbReference>
<feature type="signal peptide" evidence="1">
    <location>
        <begin position="1"/>
        <end position="17"/>
    </location>
</feature>
<dbReference type="AlphaFoldDB" id="F2IHU2"/>
<keyword evidence="1" id="KW-0732">Signal</keyword>
<proteinExistence type="predicted"/>
<organism evidence="2 3">
    <name type="scientific">Fluviicola taffensis (strain DSM 16823 / NCIMB 13979 / RW262)</name>
    <dbReference type="NCBI Taxonomy" id="755732"/>
    <lineage>
        <taxon>Bacteria</taxon>
        <taxon>Pseudomonadati</taxon>
        <taxon>Bacteroidota</taxon>
        <taxon>Flavobacteriia</taxon>
        <taxon>Flavobacteriales</taxon>
        <taxon>Crocinitomicaceae</taxon>
        <taxon>Fluviicola</taxon>
    </lineage>
</organism>
<evidence type="ECO:0000313" key="3">
    <source>
        <dbReference type="Proteomes" id="UP000007463"/>
    </source>
</evidence>
<dbReference type="InterPro" id="IPR019861">
    <property type="entry name" value="PorP/SprF_Bacteroidetes"/>
</dbReference>
<dbReference type="EMBL" id="CP002542">
    <property type="protein sequence ID" value="AEA45901.1"/>
    <property type="molecule type" value="Genomic_DNA"/>
</dbReference>
<evidence type="ECO:0000256" key="1">
    <source>
        <dbReference type="SAM" id="SignalP"/>
    </source>
</evidence>
<dbReference type="STRING" id="755732.Fluta_3937"/>
<feature type="chain" id="PRO_5003279889" evidence="1">
    <location>
        <begin position="18"/>
        <end position="367"/>
    </location>
</feature>
<name>F2IHU2_FLUTR</name>